<evidence type="ECO:0000313" key="4">
    <source>
        <dbReference type="EMBL" id="APG93038.1"/>
    </source>
</evidence>
<protein>
    <submittedName>
        <fullName evidence="4">Transcriptional regulator, IclR family</fullName>
    </submittedName>
</protein>
<dbReference type="InterPro" id="IPR011042">
    <property type="entry name" value="6-blade_b-propeller_TolB-like"/>
</dbReference>
<accession>A0A1L3LSG7</accession>
<dbReference type="KEGG" id="same:SAMCFNEI73_pA0061"/>
<dbReference type="AlphaFoldDB" id="A0A1L3LSG7"/>
<dbReference type="Gene3D" id="2.120.10.30">
    <property type="entry name" value="TolB, C-terminal domain"/>
    <property type="match status" value="2"/>
</dbReference>
<sequence>MNDTQWSIDLITPKSVAGTALLGKACDIIEIIGKSPGLVGQAALSERTGIPRATLYRILAALIGRGLVRPDPVTQNYTLGFNFLELAQNAWSSSDLASIASVELRRLRDLTGETSYLAVQEGSHVLALGRFESAHDKRSNARLGVLKPMHCTSQGKSILAHLSEAQLDAVLSGELQSFTPNTICDVEQLRSHLAIVRARGYAIDDEEIVLGTRCVGAAILDDGGRPLAAISVAGPTFRMPPERAEQLGKEIAEVARRISSQLTPTLKAAAYHSSGFRVWTNRAAYMGGAPRWDSRRNALVWADLLAPAVRIDGGEESDSISLHELSQSIGSLVPSENGFVVSTGGEVVLCGAEGIQNRVDGAGASVIRALRTDASGIIWVAAFDVDANVTRIGTWSVGAGFEPTLDLAGDVADIAVAGDLGLYVAQPARQSVLLVERATRRKRKFADIPKVAGSPCALAVDENLNAWVGLSDGWSVVKLDENGEIQRTIALPIPNPTGIAFGGDDLSDLFVTSARTGLSRESLTNAPLSGQLLSVSVGERGLPEAIGKP</sequence>
<dbReference type="SUPFAM" id="SSF46785">
    <property type="entry name" value="Winged helix' DNA-binding domain"/>
    <property type="match status" value="1"/>
</dbReference>
<dbReference type="PANTHER" id="PTHR30136:SF24">
    <property type="entry name" value="HTH-TYPE TRANSCRIPTIONAL REPRESSOR ALLR"/>
    <property type="match status" value="1"/>
</dbReference>
<gene>
    <name evidence="4" type="ORF">SAMCFNEI73_pA0061</name>
</gene>
<dbReference type="InterPro" id="IPR036388">
    <property type="entry name" value="WH-like_DNA-bd_sf"/>
</dbReference>
<dbReference type="Pfam" id="PF08450">
    <property type="entry name" value="SGL"/>
    <property type="match status" value="1"/>
</dbReference>
<dbReference type="InterPro" id="IPR013658">
    <property type="entry name" value="SGL"/>
</dbReference>
<proteinExistence type="predicted"/>
<name>A0A1L3LSG7_9HYPH</name>
<dbReference type="PANTHER" id="PTHR30136">
    <property type="entry name" value="HELIX-TURN-HELIX TRANSCRIPTIONAL REGULATOR, ICLR FAMILY"/>
    <property type="match status" value="1"/>
</dbReference>
<dbReference type="Pfam" id="PF01614">
    <property type="entry name" value="IclR_C"/>
    <property type="match status" value="1"/>
</dbReference>
<evidence type="ECO:0000256" key="3">
    <source>
        <dbReference type="ARBA" id="ARBA00023163"/>
    </source>
</evidence>
<dbReference type="InterPro" id="IPR050707">
    <property type="entry name" value="HTH_MetabolicPath_Reg"/>
</dbReference>
<keyword evidence="4" id="KW-0614">Plasmid</keyword>
<reference evidence="4 5" key="1">
    <citation type="submission" date="2015-10" db="EMBL/GenBank/DDBJ databases">
        <title>Genomic differences between typical nodule nitrogen-fixing rhizobial strains and those coming from bean seeds.</title>
        <authorList>
            <person name="Peralta H."/>
            <person name="Aguilar-Vera A."/>
            <person name="Diaz R."/>
            <person name="Mora Y."/>
            <person name="Martinez-Batallar G."/>
            <person name="Salazar E."/>
            <person name="Vargas-Lagunas C."/>
            <person name="Encarnacion S."/>
            <person name="Girard L."/>
            <person name="Mora J."/>
        </authorList>
    </citation>
    <scope>NUCLEOTIDE SEQUENCE [LARGE SCALE GENOMIC DNA]</scope>
    <source>
        <strain evidence="4 5">CFNEI 73</strain>
        <plasmid evidence="4 5">A</plasmid>
    </source>
</reference>
<dbReference type="PROSITE" id="PS51078">
    <property type="entry name" value="ICLR_ED"/>
    <property type="match status" value="1"/>
</dbReference>
<keyword evidence="5" id="KW-1185">Reference proteome</keyword>
<dbReference type="SUPFAM" id="SSF63829">
    <property type="entry name" value="Calcium-dependent phosphotriesterase"/>
    <property type="match status" value="1"/>
</dbReference>
<dbReference type="SMART" id="SM00346">
    <property type="entry name" value="HTH_ICLR"/>
    <property type="match status" value="1"/>
</dbReference>
<geneLocation type="plasmid" evidence="4 5">
    <name>A</name>
</geneLocation>
<dbReference type="Pfam" id="PF09339">
    <property type="entry name" value="HTH_IclR"/>
    <property type="match status" value="1"/>
</dbReference>
<dbReference type="PROSITE" id="PS51077">
    <property type="entry name" value="HTH_ICLR"/>
    <property type="match status" value="1"/>
</dbReference>
<dbReference type="GO" id="GO:0003700">
    <property type="term" value="F:DNA-binding transcription factor activity"/>
    <property type="evidence" value="ECO:0007669"/>
    <property type="project" value="TreeGrafter"/>
</dbReference>
<dbReference type="RefSeq" id="WP_064255126.1">
    <property type="nucleotide sequence ID" value="NZ_CP013108.1"/>
</dbReference>
<dbReference type="GO" id="GO:0045892">
    <property type="term" value="P:negative regulation of DNA-templated transcription"/>
    <property type="evidence" value="ECO:0007669"/>
    <property type="project" value="TreeGrafter"/>
</dbReference>
<dbReference type="EMBL" id="CP013108">
    <property type="protein sequence ID" value="APG93038.1"/>
    <property type="molecule type" value="Genomic_DNA"/>
</dbReference>
<dbReference type="InterPro" id="IPR036390">
    <property type="entry name" value="WH_DNA-bd_sf"/>
</dbReference>
<dbReference type="InterPro" id="IPR029016">
    <property type="entry name" value="GAF-like_dom_sf"/>
</dbReference>
<dbReference type="Proteomes" id="UP000182306">
    <property type="component" value="Plasmid A"/>
</dbReference>
<dbReference type="Gene3D" id="3.30.450.40">
    <property type="match status" value="1"/>
</dbReference>
<dbReference type="Gene3D" id="1.10.10.10">
    <property type="entry name" value="Winged helix-like DNA-binding domain superfamily/Winged helix DNA-binding domain"/>
    <property type="match status" value="1"/>
</dbReference>
<dbReference type="SUPFAM" id="SSF55781">
    <property type="entry name" value="GAF domain-like"/>
    <property type="match status" value="1"/>
</dbReference>
<organism evidence="4 5">
    <name type="scientific">Sinorhizobium americanum</name>
    <dbReference type="NCBI Taxonomy" id="194963"/>
    <lineage>
        <taxon>Bacteria</taxon>
        <taxon>Pseudomonadati</taxon>
        <taxon>Pseudomonadota</taxon>
        <taxon>Alphaproteobacteria</taxon>
        <taxon>Hyphomicrobiales</taxon>
        <taxon>Rhizobiaceae</taxon>
        <taxon>Sinorhizobium/Ensifer group</taxon>
        <taxon>Sinorhizobium</taxon>
    </lineage>
</organism>
<keyword evidence="2" id="KW-0238">DNA-binding</keyword>
<evidence type="ECO:0000256" key="1">
    <source>
        <dbReference type="ARBA" id="ARBA00023015"/>
    </source>
</evidence>
<keyword evidence="3" id="KW-0804">Transcription</keyword>
<evidence type="ECO:0000256" key="2">
    <source>
        <dbReference type="ARBA" id="ARBA00023125"/>
    </source>
</evidence>
<dbReference type="InterPro" id="IPR014757">
    <property type="entry name" value="Tscrpt_reg_IclR_C"/>
</dbReference>
<keyword evidence="1" id="KW-0805">Transcription regulation</keyword>
<evidence type="ECO:0000313" key="5">
    <source>
        <dbReference type="Proteomes" id="UP000182306"/>
    </source>
</evidence>
<dbReference type="GO" id="GO:0003677">
    <property type="term" value="F:DNA binding"/>
    <property type="evidence" value="ECO:0007669"/>
    <property type="project" value="UniProtKB-KW"/>
</dbReference>
<dbReference type="InterPro" id="IPR005471">
    <property type="entry name" value="Tscrpt_reg_IclR_N"/>
</dbReference>